<dbReference type="RefSeq" id="WP_389216868.1">
    <property type="nucleotide sequence ID" value="NZ_JBIACJ010000002.1"/>
</dbReference>
<dbReference type="CDD" id="cd06594">
    <property type="entry name" value="GH31_glucosidase_YihQ"/>
    <property type="match status" value="1"/>
</dbReference>
<dbReference type="NCBIfam" id="NF007746">
    <property type="entry name" value="PRK10426.1"/>
    <property type="match status" value="1"/>
</dbReference>
<dbReference type="SUPFAM" id="SSF51445">
    <property type="entry name" value="(Trans)glycosidases"/>
    <property type="match status" value="1"/>
</dbReference>
<protein>
    <submittedName>
        <fullName evidence="5">Alpha-glucosidase</fullName>
        <ecNumber evidence="5">3.2.1.20</ecNumber>
    </submittedName>
</protein>
<dbReference type="SUPFAM" id="SSF74650">
    <property type="entry name" value="Galactose mutarotase-like"/>
    <property type="match status" value="1"/>
</dbReference>
<dbReference type="InterPro" id="IPR017853">
    <property type="entry name" value="GH"/>
</dbReference>
<organism evidence="5 6">
    <name type="scientific">Cytobacillus mangrovibacter</name>
    <dbReference type="NCBI Taxonomy" id="3299024"/>
    <lineage>
        <taxon>Bacteria</taxon>
        <taxon>Bacillati</taxon>
        <taxon>Bacillota</taxon>
        <taxon>Bacilli</taxon>
        <taxon>Bacillales</taxon>
        <taxon>Bacillaceae</taxon>
        <taxon>Cytobacillus</taxon>
    </lineage>
</organism>
<keyword evidence="6" id="KW-1185">Reference proteome</keyword>
<evidence type="ECO:0000259" key="3">
    <source>
        <dbReference type="Pfam" id="PF01055"/>
    </source>
</evidence>
<dbReference type="InterPro" id="IPR052990">
    <property type="entry name" value="Sulfoquinovosidase_GH31"/>
</dbReference>
<dbReference type="Gene3D" id="2.60.40.1180">
    <property type="entry name" value="Golgi alpha-mannosidase II"/>
    <property type="match status" value="1"/>
</dbReference>
<dbReference type="Pfam" id="PF01055">
    <property type="entry name" value="Glyco_hydro_31_2nd"/>
    <property type="match status" value="1"/>
</dbReference>
<sequence length="742" mass="84036">MKKLLISVLALLVIIGVSIFIWKDAPSQSPIYSKLTVSKDLKVNKNYPIDSFIVKWDGKEGRMVISHAKRPKQEIFSTPIEMGFLAAGKGVLDAKEERGHFTMKENREVTCADQSVDEIESTNHLFIIKGVLQCSNETKVGYSFELSPEENNKLHYSVTLDDPTYNRIYLSWSTDKNEHYFGFGTQYSSFDMKGKRVPILVQEQGVGRGLQPLTFLADITNGAGGSWAHTYAPVPHFITSNLTSLYSENKEYQVFHLTDKKEAQLEVFSSHASGYVYAGNSPEELVEAHTSVVGRMESLPDWTQHGLILGVQGGTEKVVEKLDTLLEKDIPISAVWIQDWVGQRRTSFGSQLWWNWELDKDHYNNWDTFINTLKEKNIRLLGYVNPFLVDSEDKQNRVRNLYQEAAKKGYFVKDKNDNPIAVQITDFDASLIDLTNQEAREWFKVIMMEELIENGFSGWMADFGEALPFDAIMSNGALGEQFHNEYPESWAQLNKEVMEESNLETEGMFFLRSGYSESPSSASSFWLGDQLISWDEHDGIKTVVPGLISSGLSGFGINHSDTGGYTGLNKKPILSYSRSEELLLRWIELNAFTPLFRSHEGNRPEESVQLYNNGAAADHAKVFTDIYAALAPYRKQLMKEMEETGAPLVRSLFFHYPKDSNTYSMQDEFLLGEDLLVAPVLDKGKAESNVYLPKGDWIHLWSGKKFLIEEGEEITVSSPLGEPPVFYKKGSKVEKLLSPFEK</sequence>
<comment type="similarity">
    <text evidence="1 2">Belongs to the glycosyl hydrolase 31 family.</text>
</comment>
<evidence type="ECO:0000259" key="4">
    <source>
        <dbReference type="Pfam" id="PF21365"/>
    </source>
</evidence>
<feature type="domain" description="Glycosyl hydrolase family 31 C-terminal" evidence="4">
    <location>
        <begin position="645"/>
        <end position="731"/>
    </location>
</feature>
<dbReference type="EMBL" id="JBIACJ010000002">
    <property type="protein sequence ID" value="MFE8695926.1"/>
    <property type="molecule type" value="Genomic_DNA"/>
</dbReference>
<reference evidence="5 6" key="1">
    <citation type="submission" date="2024-08" db="EMBL/GenBank/DDBJ databases">
        <title>Two novel Cytobacillus novel species.</title>
        <authorList>
            <person name="Liu G."/>
        </authorList>
    </citation>
    <scope>NUCLEOTIDE SEQUENCE [LARGE SCALE GENOMIC DNA]</scope>
    <source>
        <strain evidence="5 6">FJAT-53684</strain>
    </source>
</reference>
<feature type="domain" description="Glycoside hydrolase family 31 TIM barrel" evidence="3">
    <location>
        <begin position="315"/>
        <end position="633"/>
    </location>
</feature>
<dbReference type="PANTHER" id="PTHR46959">
    <property type="entry name" value="SULFOQUINOVOSIDASE"/>
    <property type="match status" value="1"/>
</dbReference>
<evidence type="ECO:0000256" key="1">
    <source>
        <dbReference type="ARBA" id="ARBA00007806"/>
    </source>
</evidence>
<dbReference type="Gene3D" id="3.20.20.80">
    <property type="entry name" value="Glycosidases"/>
    <property type="match status" value="1"/>
</dbReference>
<dbReference type="InterPro" id="IPR013780">
    <property type="entry name" value="Glyco_hydro_b"/>
</dbReference>
<dbReference type="CDD" id="cd14752">
    <property type="entry name" value="GH31_N"/>
    <property type="match status" value="1"/>
</dbReference>
<dbReference type="GO" id="GO:0004558">
    <property type="term" value="F:alpha-1,4-glucosidase activity"/>
    <property type="evidence" value="ECO:0007669"/>
    <property type="project" value="UniProtKB-EC"/>
</dbReference>
<comment type="caution">
    <text evidence="5">The sequence shown here is derived from an EMBL/GenBank/DDBJ whole genome shotgun (WGS) entry which is preliminary data.</text>
</comment>
<dbReference type="Proteomes" id="UP001601058">
    <property type="component" value="Unassembled WGS sequence"/>
</dbReference>
<proteinExistence type="inferred from homology"/>
<name>A0ABW6JVR7_9BACI</name>
<dbReference type="InterPro" id="IPR048395">
    <property type="entry name" value="Glyco_hydro_31_C"/>
</dbReference>
<evidence type="ECO:0000313" key="5">
    <source>
        <dbReference type="EMBL" id="MFE8695926.1"/>
    </source>
</evidence>
<dbReference type="Pfam" id="PF21365">
    <property type="entry name" value="Glyco_hydro_31_3rd"/>
    <property type="match status" value="1"/>
</dbReference>
<dbReference type="Gene3D" id="2.60.40.1760">
    <property type="entry name" value="glycosyl hydrolase (family 31)"/>
    <property type="match status" value="1"/>
</dbReference>
<keyword evidence="2 5" id="KW-0378">Hydrolase</keyword>
<keyword evidence="2 5" id="KW-0326">Glycosidase</keyword>
<gene>
    <name evidence="5" type="ORF">ACFYKT_06040</name>
</gene>
<accession>A0ABW6JVR7</accession>
<dbReference type="SUPFAM" id="SSF51011">
    <property type="entry name" value="Glycosyl hydrolase domain"/>
    <property type="match status" value="1"/>
</dbReference>
<dbReference type="InterPro" id="IPR011013">
    <property type="entry name" value="Gal_mutarotase_sf_dom"/>
</dbReference>
<dbReference type="InterPro" id="IPR000322">
    <property type="entry name" value="Glyco_hydro_31_TIM"/>
</dbReference>
<dbReference type="InterPro" id="IPR044112">
    <property type="entry name" value="YihQ_TIM-like"/>
</dbReference>
<dbReference type="PANTHER" id="PTHR46959:SF2">
    <property type="entry name" value="SULFOQUINOVOSIDASE"/>
    <property type="match status" value="1"/>
</dbReference>
<evidence type="ECO:0000313" key="6">
    <source>
        <dbReference type="Proteomes" id="UP001601058"/>
    </source>
</evidence>
<dbReference type="EC" id="3.2.1.20" evidence="5"/>
<evidence type="ECO:0000256" key="2">
    <source>
        <dbReference type="RuleBase" id="RU361185"/>
    </source>
</evidence>